<proteinExistence type="predicted"/>
<name>A0AAE1AU69_9GAST</name>
<comment type="caution">
    <text evidence="1">The sequence shown here is derived from an EMBL/GenBank/DDBJ whole genome shotgun (WGS) entry which is preliminary data.</text>
</comment>
<dbReference type="AlphaFoldDB" id="A0AAE1AU69"/>
<protein>
    <submittedName>
        <fullName evidence="1">Uncharacterized protein</fullName>
    </submittedName>
</protein>
<dbReference type="Proteomes" id="UP001283361">
    <property type="component" value="Unassembled WGS sequence"/>
</dbReference>
<gene>
    <name evidence="1" type="ORF">RRG08_011790</name>
</gene>
<accession>A0AAE1AU69</accession>
<organism evidence="1 2">
    <name type="scientific">Elysia crispata</name>
    <name type="common">lettuce slug</name>
    <dbReference type="NCBI Taxonomy" id="231223"/>
    <lineage>
        <taxon>Eukaryota</taxon>
        <taxon>Metazoa</taxon>
        <taxon>Spiralia</taxon>
        <taxon>Lophotrochozoa</taxon>
        <taxon>Mollusca</taxon>
        <taxon>Gastropoda</taxon>
        <taxon>Heterobranchia</taxon>
        <taxon>Euthyneura</taxon>
        <taxon>Panpulmonata</taxon>
        <taxon>Sacoglossa</taxon>
        <taxon>Placobranchoidea</taxon>
        <taxon>Plakobranchidae</taxon>
        <taxon>Elysia</taxon>
    </lineage>
</organism>
<reference evidence="1" key="1">
    <citation type="journal article" date="2023" name="G3 (Bethesda)">
        <title>A reference genome for the long-term kleptoplast-retaining sea slug Elysia crispata morphotype clarki.</title>
        <authorList>
            <person name="Eastman K.E."/>
            <person name="Pendleton A.L."/>
            <person name="Shaikh M.A."/>
            <person name="Suttiyut T."/>
            <person name="Ogas R."/>
            <person name="Tomko P."/>
            <person name="Gavelis G."/>
            <person name="Widhalm J.R."/>
            <person name="Wisecaver J.H."/>
        </authorList>
    </citation>
    <scope>NUCLEOTIDE SEQUENCE</scope>
    <source>
        <strain evidence="1">ECLA1</strain>
    </source>
</reference>
<evidence type="ECO:0000313" key="2">
    <source>
        <dbReference type="Proteomes" id="UP001283361"/>
    </source>
</evidence>
<keyword evidence="2" id="KW-1185">Reference proteome</keyword>
<dbReference type="EMBL" id="JAWDGP010001174">
    <property type="protein sequence ID" value="KAK3793819.1"/>
    <property type="molecule type" value="Genomic_DNA"/>
</dbReference>
<sequence length="73" mass="8452">MRSEPNSAQKLRINRLETEDFHPITKTCMVRPCQANQGYEKKISESQGRRVQHPVGCSHYIHGELRPRSMSSQ</sequence>
<evidence type="ECO:0000313" key="1">
    <source>
        <dbReference type="EMBL" id="KAK3793819.1"/>
    </source>
</evidence>